<evidence type="ECO:0000313" key="1">
    <source>
        <dbReference type="EMBL" id="QTA92777.1"/>
    </source>
</evidence>
<gene>
    <name evidence="1" type="ORF">dnm_088670</name>
</gene>
<proteinExistence type="predicted"/>
<dbReference type="EMBL" id="CP061800">
    <property type="protein sequence ID" value="QTA92777.1"/>
    <property type="molecule type" value="Genomic_DNA"/>
</dbReference>
<dbReference type="AlphaFoldDB" id="A0A975BWH2"/>
<accession>A0A975BWH2</accession>
<organism evidence="1 2">
    <name type="scientific">Desulfonema magnum</name>
    <dbReference type="NCBI Taxonomy" id="45655"/>
    <lineage>
        <taxon>Bacteria</taxon>
        <taxon>Pseudomonadati</taxon>
        <taxon>Thermodesulfobacteriota</taxon>
        <taxon>Desulfobacteria</taxon>
        <taxon>Desulfobacterales</taxon>
        <taxon>Desulfococcaceae</taxon>
        <taxon>Desulfonema</taxon>
    </lineage>
</organism>
<dbReference type="KEGG" id="dmm:dnm_088670"/>
<keyword evidence="2" id="KW-1185">Reference proteome</keyword>
<evidence type="ECO:0000313" key="2">
    <source>
        <dbReference type="Proteomes" id="UP000663722"/>
    </source>
</evidence>
<dbReference type="Proteomes" id="UP000663722">
    <property type="component" value="Chromosome"/>
</dbReference>
<sequence>MGIYQNPPPYIIKFQQIYLPDEVCNPVRKGSLQDRPSEIFIVFYKTIFFTVQALQPRP</sequence>
<protein>
    <submittedName>
        <fullName evidence="1">Uncharacterized protein</fullName>
    </submittedName>
</protein>
<reference evidence="1" key="1">
    <citation type="journal article" date="2021" name="Microb. Physiol.">
        <title>Proteogenomic Insights into the Physiology of Marine, Sulfate-Reducing, Filamentous Desulfonema limicola and Desulfonema magnum.</title>
        <authorList>
            <person name="Schnaars V."/>
            <person name="Wohlbrand L."/>
            <person name="Scheve S."/>
            <person name="Hinrichs C."/>
            <person name="Reinhardt R."/>
            <person name="Rabus R."/>
        </authorList>
    </citation>
    <scope>NUCLEOTIDE SEQUENCE</scope>
    <source>
        <strain evidence="1">4be13</strain>
    </source>
</reference>
<name>A0A975BWH2_9BACT</name>